<reference evidence="3" key="1">
    <citation type="submission" date="2016-08" db="EMBL/GenBank/DDBJ databases">
        <authorList>
            <person name="Merda D."/>
            <person name="Briand M."/>
            <person name="Taghouti G."/>
            <person name="Carrere S."/>
            <person name="Gouzy J."/>
            <person name="Portier P."/>
            <person name="Jacques M.-A."/>
            <person name="Fischer-Le Saux M."/>
        </authorList>
    </citation>
    <scope>NUCLEOTIDE SEQUENCE [LARGE SCALE GENOMIC DNA]</scope>
    <source>
        <strain evidence="3">CFBP1817</strain>
    </source>
</reference>
<comment type="caution">
    <text evidence="2">The sequence shown here is derived from an EMBL/GenBank/DDBJ whole genome shotgun (WGS) entry which is preliminary data.</text>
</comment>
<organism evidence="2 3">
    <name type="scientific">Xanthomonas populi</name>
    <dbReference type="NCBI Taxonomy" id="53414"/>
    <lineage>
        <taxon>Bacteria</taxon>
        <taxon>Pseudomonadati</taxon>
        <taxon>Pseudomonadota</taxon>
        <taxon>Gammaproteobacteria</taxon>
        <taxon>Lysobacterales</taxon>
        <taxon>Lysobacteraceae</taxon>
        <taxon>Xanthomonas</taxon>
    </lineage>
</organism>
<evidence type="ECO:0000313" key="3">
    <source>
        <dbReference type="Proteomes" id="UP000239939"/>
    </source>
</evidence>
<sequence>MVASIARRQQPRLHPVIRRLLQMGACQAFDKHIDPQPVHTLAPARPQPVNSQTIQSRYGEDKS</sequence>
<protein>
    <submittedName>
        <fullName evidence="2">Uncharacterized protein</fullName>
    </submittedName>
</protein>
<evidence type="ECO:0000313" key="2">
    <source>
        <dbReference type="EMBL" id="PPU91646.1"/>
    </source>
</evidence>
<dbReference type="EMBL" id="MDEJ01000083">
    <property type="protein sequence ID" value="PPU91646.1"/>
    <property type="molecule type" value="Genomic_DNA"/>
</dbReference>
<accession>A0A2S7EMF8</accession>
<feature type="region of interest" description="Disordered" evidence="1">
    <location>
        <begin position="36"/>
        <end position="63"/>
    </location>
</feature>
<keyword evidence="3" id="KW-1185">Reference proteome</keyword>
<evidence type="ECO:0000256" key="1">
    <source>
        <dbReference type="SAM" id="MobiDB-lite"/>
    </source>
</evidence>
<name>A0A2S7EMF8_9XANT</name>
<proteinExistence type="predicted"/>
<dbReference type="Proteomes" id="UP000239939">
    <property type="component" value="Unassembled WGS sequence"/>
</dbReference>
<gene>
    <name evidence="2" type="ORF">XpopCFBP1817_13420</name>
</gene>
<dbReference type="AlphaFoldDB" id="A0A2S7EMF8"/>